<keyword evidence="2" id="KW-1003">Cell membrane</keyword>
<evidence type="ECO:0000256" key="5">
    <source>
        <dbReference type="ARBA" id="ARBA00022692"/>
    </source>
</evidence>
<evidence type="ECO:0000256" key="8">
    <source>
        <dbReference type="SAM" id="Phobius"/>
    </source>
</evidence>
<proteinExistence type="predicted"/>
<comment type="subcellular location">
    <subcellularLocation>
        <location evidence="1">Cell membrane</location>
        <topology evidence="1">Multi-pass membrane protein</topology>
    </subcellularLocation>
</comment>
<evidence type="ECO:0000259" key="9">
    <source>
        <dbReference type="Pfam" id="PF13231"/>
    </source>
</evidence>
<dbReference type="GO" id="GO:0016763">
    <property type="term" value="F:pentosyltransferase activity"/>
    <property type="evidence" value="ECO:0007669"/>
    <property type="project" value="TreeGrafter"/>
</dbReference>
<feature type="transmembrane region" description="Helical" evidence="8">
    <location>
        <begin position="115"/>
        <end position="137"/>
    </location>
</feature>
<dbReference type="AlphaFoldDB" id="A0A0G0G5G9"/>
<dbReference type="InterPro" id="IPR038731">
    <property type="entry name" value="RgtA/B/C-like"/>
</dbReference>
<dbReference type="Pfam" id="PF13231">
    <property type="entry name" value="PMT_2"/>
    <property type="match status" value="1"/>
</dbReference>
<dbReference type="PANTHER" id="PTHR33908:SF11">
    <property type="entry name" value="MEMBRANE PROTEIN"/>
    <property type="match status" value="1"/>
</dbReference>
<feature type="transmembrane region" description="Helical" evidence="8">
    <location>
        <begin position="250"/>
        <end position="270"/>
    </location>
</feature>
<evidence type="ECO:0000256" key="6">
    <source>
        <dbReference type="ARBA" id="ARBA00022989"/>
    </source>
</evidence>
<gene>
    <name evidence="10" type="ORF">UR89_C0009G0008</name>
</gene>
<evidence type="ECO:0000313" key="10">
    <source>
        <dbReference type="EMBL" id="KKP86987.1"/>
    </source>
</evidence>
<dbReference type="InterPro" id="IPR050297">
    <property type="entry name" value="LipidA_mod_glycosyltrf_83"/>
</dbReference>
<dbReference type="GO" id="GO:0009103">
    <property type="term" value="P:lipopolysaccharide biosynthetic process"/>
    <property type="evidence" value="ECO:0007669"/>
    <property type="project" value="UniProtKB-ARBA"/>
</dbReference>
<keyword evidence="5 8" id="KW-0812">Transmembrane</keyword>
<evidence type="ECO:0000256" key="7">
    <source>
        <dbReference type="ARBA" id="ARBA00023136"/>
    </source>
</evidence>
<feature type="transmembrane region" description="Helical" evidence="8">
    <location>
        <begin position="181"/>
        <end position="203"/>
    </location>
</feature>
<dbReference type="GO" id="GO:0005886">
    <property type="term" value="C:plasma membrane"/>
    <property type="evidence" value="ECO:0007669"/>
    <property type="project" value="UniProtKB-SubCell"/>
</dbReference>
<evidence type="ECO:0000313" key="11">
    <source>
        <dbReference type="Proteomes" id="UP000034536"/>
    </source>
</evidence>
<organism evidence="10 11">
    <name type="scientific">Candidatus Roizmanbacteria bacterium GW2011_GWA2_35_8</name>
    <dbReference type="NCBI Taxonomy" id="1618479"/>
    <lineage>
        <taxon>Bacteria</taxon>
        <taxon>Candidatus Roizmaniibacteriota</taxon>
    </lineage>
</organism>
<feature type="transmembrane region" description="Helical" evidence="8">
    <location>
        <begin position="149"/>
        <end position="169"/>
    </location>
</feature>
<reference evidence="10 11" key="1">
    <citation type="journal article" date="2015" name="Nature">
        <title>rRNA introns, odd ribosomes, and small enigmatic genomes across a large radiation of phyla.</title>
        <authorList>
            <person name="Brown C.T."/>
            <person name="Hug L.A."/>
            <person name="Thomas B.C."/>
            <person name="Sharon I."/>
            <person name="Castelle C.J."/>
            <person name="Singh A."/>
            <person name="Wilkins M.J."/>
            <person name="Williams K.H."/>
            <person name="Banfield J.F."/>
        </authorList>
    </citation>
    <scope>NUCLEOTIDE SEQUENCE [LARGE SCALE GENOMIC DNA]</scope>
</reference>
<feature type="transmembrane region" description="Helical" evidence="8">
    <location>
        <begin position="84"/>
        <end position="103"/>
    </location>
</feature>
<comment type="caution">
    <text evidence="10">The sequence shown here is derived from an EMBL/GenBank/DDBJ whole genome shotgun (WGS) entry which is preliminary data.</text>
</comment>
<keyword evidence="4" id="KW-0808">Transferase</keyword>
<accession>A0A0G0G5G9</accession>
<keyword evidence="7 8" id="KW-0472">Membrane</keyword>
<evidence type="ECO:0000256" key="3">
    <source>
        <dbReference type="ARBA" id="ARBA00022676"/>
    </source>
</evidence>
<keyword evidence="3" id="KW-0328">Glycosyltransferase</keyword>
<feature type="domain" description="Glycosyltransferase RgtA/B/C/D-like" evidence="9">
    <location>
        <begin position="39"/>
        <end position="189"/>
    </location>
</feature>
<evidence type="ECO:0000256" key="2">
    <source>
        <dbReference type="ARBA" id="ARBA00022475"/>
    </source>
</evidence>
<evidence type="ECO:0000256" key="4">
    <source>
        <dbReference type="ARBA" id="ARBA00022679"/>
    </source>
</evidence>
<evidence type="ECO:0000256" key="1">
    <source>
        <dbReference type="ARBA" id="ARBA00004651"/>
    </source>
</evidence>
<name>A0A0G0G5G9_9BACT</name>
<protein>
    <recommendedName>
        <fullName evidence="9">Glycosyltransferase RgtA/B/C/D-like domain-containing protein</fullName>
    </recommendedName>
</protein>
<dbReference type="EMBL" id="LBQX01000009">
    <property type="protein sequence ID" value="KKP86987.1"/>
    <property type="molecule type" value="Genomic_DNA"/>
</dbReference>
<keyword evidence="6 8" id="KW-1133">Transmembrane helix</keyword>
<feature type="transmembrane region" description="Helical" evidence="8">
    <location>
        <begin position="277"/>
        <end position="294"/>
    </location>
</feature>
<sequence length="453" mass="52652">MTFLGDQGRDAIVIKRILSFEHFPAIGAPTSVGQVYLGPFYYYFIAPWLLIFRNNPIGPAFGVAIFSCLYLLINYLIVTKLFDKKIAVISTILLSFSTVLIDLSRFSWNPNLMPLFSLLTVYFLIKSINTNKIIYYLLMGSFLSFSIQLHYLALFLIPPIGIYGMIHLFEAFKKSRNQLLIMIKGLLFSVFSFVFFSIPLIVFDLRHNFLNTNNFFNLFKQSQSGINKLNNLLDTNFYLNRYIFNFLPNYPVVTAVLVLIFVGFFILLFQKKSNIKIFLGFFLGLIFGFMFYGGQKHPHYFGVIYPFYFIIISYIIAYLDNIKFGKILIPVFLIAYIFLNSKGYGFLTNPGDHQIERSTKIARIIYENVKKNKFTVTALPEKYSDSTYRYFLEVWGKRSLEKDSTDKADELFVACEKDCKVIGDPQWDIAYFAPNKIVGEWKVDNVRIYKLIR</sequence>
<dbReference type="PANTHER" id="PTHR33908">
    <property type="entry name" value="MANNOSYLTRANSFERASE YKCB-RELATED"/>
    <property type="match status" value="1"/>
</dbReference>
<feature type="transmembrane region" description="Helical" evidence="8">
    <location>
        <begin position="33"/>
        <end position="52"/>
    </location>
</feature>
<feature type="transmembrane region" description="Helical" evidence="8">
    <location>
        <begin position="59"/>
        <end position="78"/>
    </location>
</feature>
<feature type="transmembrane region" description="Helical" evidence="8">
    <location>
        <begin position="300"/>
        <end position="320"/>
    </location>
</feature>
<feature type="transmembrane region" description="Helical" evidence="8">
    <location>
        <begin position="327"/>
        <end position="347"/>
    </location>
</feature>
<dbReference type="Proteomes" id="UP000034536">
    <property type="component" value="Unassembled WGS sequence"/>
</dbReference>